<protein>
    <submittedName>
        <fullName evidence="2">Uncharacterized protein</fullName>
    </submittedName>
</protein>
<name>A0A383D1F2_9ZZZZ</name>
<proteinExistence type="predicted"/>
<sequence>MLPEQQDILWTFLSLAFTAYALYVFIAVIKECREREDVNTTLWGGVFGAFL</sequence>
<organism evidence="2">
    <name type="scientific">marine metagenome</name>
    <dbReference type="NCBI Taxonomy" id="408172"/>
    <lineage>
        <taxon>unclassified sequences</taxon>
        <taxon>metagenomes</taxon>
        <taxon>ecological metagenomes</taxon>
    </lineage>
</organism>
<accession>A0A383D1F2</accession>
<gene>
    <name evidence="2" type="ORF">METZ01_LOCUS491146</name>
</gene>
<keyword evidence="1" id="KW-1133">Transmembrane helix</keyword>
<feature type="transmembrane region" description="Helical" evidence="1">
    <location>
        <begin position="12"/>
        <end position="29"/>
    </location>
</feature>
<evidence type="ECO:0000256" key="1">
    <source>
        <dbReference type="SAM" id="Phobius"/>
    </source>
</evidence>
<evidence type="ECO:0000313" key="2">
    <source>
        <dbReference type="EMBL" id="SVE38292.1"/>
    </source>
</evidence>
<keyword evidence="1" id="KW-0812">Transmembrane</keyword>
<feature type="non-terminal residue" evidence="2">
    <location>
        <position position="51"/>
    </location>
</feature>
<reference evidence="2" key="1">
    <citation type="submission" date="2018-05" db="EMBL/GenBank/DDBJ databases">
        <authorList>
            <person name="Lanie J.A."/>
            <person name="Ng W.-L."/>
            <person name="Kazmierczak K.M."/>
            <person name="Andrzejewski T.M."/>
            <person name="Davidsen T.M."/>
            <person name="Wayne K.J."/>
            <person name="Tettelin H."/>
            <person name="Glass J.I."/>
            <person name="Rusch D."/>
            <person name="Podicherti R."/>
            <person name="Tsui H.-C.T."/>
            <person name="Winkler M.E."/>
        </authorList>
    </citation>
    <scope>NUCLEOTIDE SEQUENCE</scope>
</reference>
<dbReference type="EMBL" id="UINC01213494">
    <property type="protein sequence ID" value="SVE38292.1"/>
    <property type="molecule type" value="Genomic_DNA"/>
</dbReference>
<keyword evidence="1" id="KW-0472">Membrane</keyword>
<dbReference type="AlphaFoldDB" id="A0A383D1F2"/>